<accession>A0A1G6WAL6</accession>
<dbReference type="AlphaFoldDB" id="A0A1G6WAL6"/>
<reference evidence="2 3" key="1">
    <citation type="submission" date="2016-10" db="EMBL/GenBank/DDBJ databases">
        <authorList>
            <person name="de Groot N.N."/>
        </authorList>
    </citation>
    <scope>NUCLEOTIDE SEQUENCE [LARGE SCALE GENOMIC DNA]</scope>
    <source>
        <strain evidence="2 3">CGMCC 4.6858</strain>
    </source>
</reference>
<name>A0A1G6WAL6_9ACTN</name>
<dbReference type="EMBL" id="FMZM01000009">
    <property type="protein sequence ID" value="SDD62115.1"/>
    <property type="molecule type" value="Genomic_DNA"/>
</dbReference>
<dbReference type="Proteomes" id="UP000199034">
    <property type="component" value="Unassembled WGS sequence"/>
</dbReference>
<evidence type="ECO:0000259" key="1">
    <source>
        <dbReference type="Pfam" id="PF07995"/>
    </source>
</evidence>
<sequence length="396" mass="42019">MRTRLGIAVLATTAAVGLGLVLSPVPSGAAPPADRGAAAASAERAVVPALKVRRVVGGLDKPWDVRPVGGGRLLFTQRDRATVSLWTGGRTRTVRGFPSNRVWTSGETGLMGLELDRNFAKNRRILTCQGGFTAGGGHDVGVYAWRLNKSLTRVVAGKKLLGGFPTTSGRHGGCRLLALRDGSLVVGTGDAAVGTNPRDLTSLGGKTLRLNATSGKPWRTNRFIKAANRNKRYVFTFGHRNVQGLDVQPGTGRLWSVEQGTGRDDEVNRLVRGGDFGYDPVPGYNESVPMTDPGLPGKQYRATWTSGDPTIATSGGGFISGRRWGAYDGTFAVAAQKGERVLFLSVKGKRLQKVREPAALKRYGRIRTVVDGPGAVFYVTTDNGGGNDVILAVRPG</sequence>
<organism evidence="2 3">
    <name type="scientific">Nocardioides lianchengensis</name>
    <dbReference type="NCBI Taxonomy" id="1045774"/>
    <lineage>
        <taxon>Bacteria</taxon>
        <taxon>Bacillati</taxon>
        <taxon>Actinomycetota</taxon>
        <taxon>Actinomycetes</taxon>
        <taxon>Propionibacteriales</taxon>
        <taxon>Nocardioidaceae</taxon>
        <taxon>Nocardioides</taxon>
    </lineage>
</organism>
<protein>
    <submittedName>
        <fullName evidence="2">Glucose/arabinose dehydrogenase, beta-propeller fold</fullName>
    </submittedName>
</protein>
<dbReference type="PANTHER" id="PTHR19328:SF13">
    <property type="entry name" value="HIPL1 PROTEIN"/>
    <property type="match status" value="1"/>
</dbReference>
<dbReference type="Pfam" id="PF07995">
    <property type="entry name" value="GSDH"/>
    <property type="match status" value="1"/>
</dbReference>
<dbReference type="PANTHER" id="PTHR19328">
    <property type="entry name" value="HEDGEHOG-INTERACTING PROTEIN"/>
    <property type="match status" value="1"/>
</dbReference>
<dbReference type="InterPro" id="IPR011042">
    <property type="entry name" value="6-blade_b-propeller_TolB-like"/>
</dbReference>
<proteinExistence type="predicted"/>
<dbReference type="SUPFAM" id="SSF50952">
    <property type="entry name" value="Soluble quinoprotein glucose dehydrogenase"/>
    <property type="match status" value="1"/>
</dbReference>
<gene>
    <name evidence="2" type="ORF">SAMN05421872_109208</name>
</gene>
<dbReference type="InterPro" id="IPR012938">
    <property type="entry name" value="Glc/Sorbosone_DH"/>
</dbReference>
<dbReference type="RefSeq" id="WP_090859031.1">
    <property type="nucleotide sequence ID" value="NZ_FMZM01000009.1"/>
</dbReference>
<dbReference type="OrthoDB" id="9770043at2"/>
<keyword evidence="3" id="KW-1185">Reference proteome</keyword>
<evidence type="ECO:0000313" key="2">
    <source>
        <dbReference type="EMBL" id="SDD62115.1"/>
    </source>
</evidence>
<evidence type="ECO:0000313" key="3">
    <source>
        <dbReference type="Proteomes" id="UP000199034"/>
    </source>
</evidence>
<dbReference type="Gene3D" id="2.120.10.30">
    <property type="entry name" value="TolB, C-terminal domain"/>
    <property type="match status" value="1"/>
</dbReference>
<dbReference type="STRING" id="1045774.SAMN05421872_109208"/>
<dbReference type="InterPro" id="IPR011041">
    <property type="entry name" value="Quinoprot_gluc/sorb_DH_b-prop"/>
</dbReference>
<feature type="domain" description="Glucose/Sorbosone dehydrogenase" evidence="1">
    <location>
        <begin position="59"/>
        <end position="387"/>
    </location>
</feature>